<protein>
    <recommendedName>
        <fullName evidence="1">RyR/IP3R Homology associated domain-containing protein</fullName>
    </recommendedName>
</protein>
<organism evidence="2">
    <name type="scientific">Amphimedon queenslandica</name>
    <name type="common">Sponge</name>
    <dbReference type="NCBI Taxonomy" id="400682"/>
    <lineage>
        <taxon>Eukaryota</taxon>
        <taxon>Metazoa</taxon>
        <taxon>Porifera</taxon>
        <taxon>Demospongiae</taxon>
        <taxon>Heteroscleromorpha</taxon>
        <taxon>Haplosclerida</taxon>
        <taxon>Niphatidae</taxon>
        <taxon>Amphimedon</taxon>
    </lineage>
</organism>
<sequence>LLHFLLVTENCKVLNIKENAEPMTVVYGSIIRAWLDKGNSEATLFRLVPSHQEKGWGDDGGNVIMLSSLKIDGYVSVKGSFVNDKLPDEFKWSHNEVGLRRWRQGFFKVLPFSGNTFFQLEKTTHIWTGNPFVFGEECRIKHLPTQQYISVKDTSDGLKLVVESIKEANGAELFKILSTNIAPQEEVCIRDQVVFQHVNSQKFLGVNVKPILRKRHLSQQDHLSQWFNLMLDDKEDDSAPIPVTSHYEILKVSLFELDEKQLLSYYQDVMIQMRGLKVAFHTSSDKKRLANMLRTLQTIDAMIALLLKIASGTSSPLKHEVCCSICSALEEYVENSNIKSRHYLAKNELLKSLMTTVGKEFGTEKILITLSKDDSYHELLVNPNEKIEFIIDDEQKNLISSMKKSLHEFLSTNEMHLLYTGDDYKGRNSIIAQVLGILVFLVDYGVYNTDDEVALQSLNLLLQQHFRSSIKALLYDFKHIREKLCSNEEEISPDTVEENVSHSIVSSSVRKLSDDQVELQEIAILSKEESEFIEPPINMKVLFDGGDNPTEKLCAESLARLRFNFRSEVYLVFDIDSTNSQNLSSILLDLISYDDSDVCLLSANILFEIFEVENILLFKAKDAYFTTPYTNPAIYKEMKELSSMTDSDQLLKQMLRNQIQDKQKLLNKLDELSNCFVSSNDESEPDSSNQGVAYSCGLFNVLMEFVLEYGNLDQSQCHEDVLSSCFTVLQRITRKNLRAQNKLFESFNDFIEIKTAVASMTCLLSEVFSNNPSLCKRLSENDIRKLFFMSIRSSNPEHYELTVTLQTIIQNTEPATPLQEYISQLFLHHWQDNLGHILGQENQAIRFQLLENADDEDPHLQLLLNITDLLASCTVGECQSAEPVSQHFYNIDELLLILANEKIVSHHKLPFVRLLTWTFLNTERDSALACSQLASSRNFLLLIEQQISHIDNKILKEFHALTAEKKKVLLIKMKNLTDSNLSIKQWIKYSADISVNLSSSLLFVVKGVLPMLSEFCFEMSLHLSGGNELCTDILTSKEVNIIKHVNIIKEVGEKLLDLHRNQVICAPSHIEILKHCVTNIMKFCEMLLHEPCSLNQVVIDSLKLVSPPHYVSIPEVTLNQELQTYLVKYSKAYNESSSEVQESLFIPNDPSFIKLINLFSDSDEDIRMKSDSLKVKKLILILRNLIQKQRKQGLPILERINLEGVTSITLKLLCGVIYKRITRVPRSTLNPDEFRQQYEQVIQPIQTILLNNEIVETLIDLLHHPKDDIAFQVLACLNVLLYPGNEEAQKRITLHVNQQDKNLFVRVHQILRRTQSTLNKAKMGQAMAQIAALIPAEDDHDSSLPINLMKRRKTRVFNRRQRAAIKGNDECDKEASGITSAVEQHVKAEFIDHRITMAALNFLSWLCDGQQKDMQDIFRDDKTFSGSNIVSQVAFLLHGITENFNESNVSVVQDAVKALIEMCAGNYSNQVIAFKGQVTQSIETIMQKDFSSAGATDRYRLKSSCIELLEVMLEETDENSPQLAQWIINHWNIATFLKAMFEFWQAYLGPFNISTREQLRNSVFRAYHVLRRISDYKGISVDELVGYEKHSKKTDPTSFDKLFDESVDDAKGMWQHCQDWSRSIEVVYKAKSGKKILTRTYFLYEPHKHLGESEKNAIMLRIKRNTPQEKLSDLLKWTEAIRSAQEWKKKVKKSW</sequence>
<dbReference type="CDD" id="cd23280">
    <property type="entry name" value="beta-trefoil_MIR_itr-1-like"/>
    <property type="match status" value="1"/>
</dbReference>
<name>A0A1X7TBC7_AMPQE</name>
<dbReference type="SUPFAM" id="SSF82109">
    <property type="entry name" value="MIR domain"/>
    <property type="match status" value="1"/>
</dbReference>
<dbReference type="InterPro" id="IPR016024">
    <property type="entry name" value="ARM-type_fold"/>
</dbReference>
<feature type="domain" description="RyR/IP3R Homology associated" evidence="1">
    <location>
        <begin position="1394"/>
        <end position="1485"/>
    </location>
</feature>
<proteinExistence type="predicted"/>
<dbReference type="InterPro" id="IPR013662">
    <property type="entry name" value="RIH_assoc-dom"/>
</dbReference>
<dbReference type="InterPro" id="IPR036300">
    <property type="entry name" value="MIR_dom_sf"/>
</dbReference>
<dbReference type="OrthoDB" id="300855at2759"/>
<dbReference type="InParanoid" id="A0A1X7TBC7"/>
<dbReference type="SUPFAM" id="SSF48371">
    <property type="entry name" value="ARM repeat"/>
    <property type="match status" value="1"/>
</dbReference>
<accession>A0A1X7TBC7</accession>
<dbReference type="Pfam" id="PF08454">
    <property type="entry name" value="RIH_assoc"/>
    <property type="match status" value="1"/>
</dbReference>
<evidence type="ECO:0000313" key="2">
    <source>
        <dbReference type="EnsemblMetazoa" id="Aqu2.1.11868_001"/>
    </source>
</evidence>
<dbReference type="InterPro" id="IPR011989">
    <property type="entry name" value="ARM-like"/>
</dbReference>
<evidence type="ECO:0000259" key="1">
    <source>
        <dbReference type="Pfam" id="PF08454"/>
    </source>
</evidence>
<dbReference type="EnsemblMetazoa" id="Aqu2.1.11868_001">
    <property type="protein sequence ID" value="Aqu2.1.11868_001"/>
    <property type="gene ID" value="Aqu2.1.11868"/>
</dbReference>
<dbReference type="Gene3D" id="1.25.10.10">
    <property type="entry name" value="Leucine-rich Repeat Variant"/>
    <property type="match status" value="1"/>
</dbReference>
<reference evidence="2" key="1">
    <citation type="submission" date="2017-05" db="UniProtKB">
        <authorList>
            <consortium name="EnsemblMetazoa"/>
        </authorList>
    </citation>
    <scope>IDENTIFICATION</scope>
</reference>
<dbReference type="Gene3D" id="2.80.10.50">
    <property type="match status" value="1"/>
</dbReference>